<evidence type="ECO:0000313" key="1">
    <source>
        <dbReference type="EMBL" id="CRK88281.1"/>
    </source>
</evidence>
<evidence type="ECO:0000313" key="2">
    <source>
        <dbReference type="Proteomes" id="UP000183832"/>
    </source>
</evidence>
<accession>A0A1J1HPZ2</accession>
<organism evidence="1 2">
    <name type="scientific">Clunio marinus</name>
    <dbReference type="NCBI Taxonomy" id="568069"/>
    <lineage>
        <taxon>Eukaryota</taxon>
        <taxon>Metazoa</taxon>
        <taxon>Ecdysozoa</taxon>
        <taxon>Arthropoda</taxon>
        <taxon>Hexapoda</taxon>
        <taxon>Insecta</taxon>
        <taxon>Pterygota</taxon>
        <taxon>Neoptera</taxon>
        <taxon>Endopterygota</taxon>
        <taxon>Diptera</taxon>
        <taxon>Nematocera</taxon>
        <taxon>Chironomoidea</taxon>
        <taxon>Chironomidae</taxon>
        <taxon>Clunio</taxon>
    </lineage>
</organism>
<dbReference type="EMBL" id="CVRI01000006">
    <property type="protein sequence ID" value="CRK88281.1"/>
    <property type="molecule type" value="Genomic_DNA"/>
</dbReference>
<gene>
    <name evidence="1" type="ORF">CLUMA_CG002060</name>
</gene>
<protein>
    <submittedName>
        <fullName evidence="1">CLUMA_CG002060, isoform A</fullName>
    </submittedName>
</protein>
<dbReference type="Proteomes" id="UP000183832">
    <property type="component" value="Unassembled WGS sequence"/>
</dbReference>
<name>A0A1J1HPZ2_9DIPT</name>
<keyword evidence="2" id="KW-1185">Reference proteome</keyword>
<dbReference type="AlphaFoldDB" id="A0A1J1HPZ2"/>
<reference evidence="1 2" key="1">
    <citation type="submission" date="2015-04" db="EMBL/GenBank/DDBJ databases">
        <authorList>
            <person name="Syromyatnikov M.Y."/>
            <person name="Popov V.N."/>
        </authorList>
    </citation>
    <scope>NUCLEOTIDE SEQUENCE [LARGE SCALE GENOMIC DNA]</scope>
</reference>
<sequence length="110" mass="13112">MENVHHWHVNFGMRAAKCEMKSKSKTFSCILNRSAKNQPNTKKKLFKNEIKLRRRLNTVKLRVKLRYRKHVGIQNFKLTLVIQQKKGGEAWEMLTRFRVLVYNERALGDV</sequence>
<proteinExistence type="predicted"/>